<gene>
    <name evidence="1" type="ORF">BES34_009550</name>
</gene>
<organism evidence="1 2">
    <name type="scientific">Leptospira inadai serovar Lyme</name>
    <dbReference type="NCBI Taxonomy" id="293084"/>
    <lineage>
        <taxon>Bacteria</taxon>
        <taxon>Pseudomonadati</taxon>
        <taxon>Spirochaetota</taxon>
        <taxon>Spirochaetia</taxon>
        <taxon>Leptospirales</taxon>
        <taxon>Leptospiraceae</taxon>
        <taxon>Leptospira</taxon>
    </lineage>
</organism>
<keyword evidence="2" id="KW-1185">Reference proteome</keyword>
<sequence>MEAILGKNSHLTRFDFAEEAMDVFMEANCIPVNFYNKNGQILIHKKINASPEDIFRLKKFEEQGIYYLSADRGKFLVQEEPAPEADVQPKPAQTMDPFHMQRLATEAASLLKELKNTSLNGGHINKVNKEIDHILTDFTQCSDVTYGLGSMMNVFKNCKVDVDSEILTKRTVLAMALKLKGMKMLTKKDSEENRLKPFNLMLASYLTDIGKAKMRIPNSPKLTDEEQKYMRFLPIVSYLMIANLPNIDSSVKSTVLNAKRTFRGDGPSNNYPNVDTIVKILSEKMDLCKKDPERIIQFEDMRNQLKALQSLSYSTEDASIISIAGEFASLTSPQNWRDAYDELDAIRFILNQSFFSYNDRTIRDFMNLMAHSLSMNVFRKGDYVVVTSIDTDKKFHFELCMVQAMMTNQSRPLLKRIGSLRPIITNNGKLKISGFDLNSFVLDNRMAEFNLSEVMDPRRIVYVIDRKLDPGLYSKIEKICIARFSKSVA</sequence>
<dbReference type="PANTHER" id="PTHR43155:SF2">
    <property type="entry name" value="CYCLIC DI-GMP PHOSPHODIESTERASE PA4108"/>
    <property type="match status" value="1"/>
</dbReference>
<comment type="caution">
    <text evidence="1">The sequence shown here is derived from an EMBL/GenBank/DDBJ whole genome shotgun (WGS) entry which is preliminary data.</text>
</comment>
<dbReference type="EMBL" id="MCRM02000008">
    <property type="protein sequence ID" value="PNV75134.1"/>
    <property type="molecule type" value="Genomic_DNA"/>
</dbReference>
<evidence type="ECO:0000313" key="1">
    <source>
        <dbReference type="EMBL" id="PNV75134.1"/>
    </source>
</evidence>
<reference evidence="1" key="1">
    <citation type="submission" date="2018-01" db="EMBL/GenBank/DDBJ databases">
        <title>Genomic characterization of Leptospira inadai serogroup Lyme isolated from captured rat in Brazil and comparative analysis with human reference strain.</title>
        <authorList>
            <person name="Moreno L.Z."/>
            <person name="Loureiro A.P."/>
            <person name="Miraglia F."/>
            <person name="Kremer F.S."/>
            <person name="Eslabao M.R."/>
            <person name="Dellagostin O.A."/>
            <person name="Lilenbaum W."/>
            <person name="Moreno A.M."/>
        </authorList>
    </citation>
    <scope>NUCLEOTIDE SEQUENCE [LARGE SCALE GENOMIC DNA]</scope>
    <source>
        <strain evidence="1">M34/99</strain>
    </source>
</reference>
<dbReference type="RefSeq" id="WP_010411657.1">
    <property type="nucleotide sequence ID" value="NZ_MCRM02000008.1"/>
</dbReference>
<dbReference type="Proteomes" id="UP000094669">
    <property type="component" value="Unassembled WGS sequence"/>
</dbReference>
<accession>A0ABX4YIX7</accession>
<name>A0ABX4YIX7_9LEPT</name>
<protein>
    <submittedName>
        <fullName evidence="1">C-di-GMP phosphodiesterase</fullName>
    </submittedName>
</protein>
<dbReference type="Gene3D" id="1.10.3210.10">
    <property type="entry name" value="Hypothetical protein af1432"/>
    <property type="match status" value="1"/>
</dbReference>
<evidence type="ECO:0000313" key="2">
    <source>
        <dbReference type="Proteomes" id="UP000094669"/>
    </source>
</evidence>
<proteinExistence type="predicted"/>
<dbReference type="PANTHER" id="PTHR43155">
    <property type="entry name" value="CYCLIC DI-GMP PHOSPHODIESTERASE PA4108-RELATED"/>
    <property type="match status" value="1"/>
</dbReference>